<dbReference type="SUPFAM" id="SSF63748">
    <property type="entry name" value="Tudor/PWWP/MBT"/>
    <property type="match status" value="2"/>
</dbReference>
<dbReference type="InterPro" id="IPR012677">
    <property type="entry name" value="Nucleotide-bd_a/b_plait_sf"/>
</dbReference>
<dbReference type="SUPFAM" id="SSF54928">
    <property type="entry name" value="RNA-binding domain, RBD"/>
    <property type="match status" value="1"/>
</dbReference>
<reference evidence="2 3" key="1">
    <citation type="submission" date="2023-10" db="EMBL/GenBank/DDBJ databases">
        <title>Genomes of two closely related lineages of the louse Polyplax serrata with different host specificities.</title>
        <authorList>
            <person name="Martinu J."/>
            <person name="Tarabai H."/>
            <person name="Stefka J."/>
            <person name="Hypsa V."/>
        </authorList>
    </citation>
    <scope>NUCLEOTIDE SEQUENCE [LARGE SCALE GENOMIC DNA]</scope>
    <source>
        <strain evidence="2">HR10_N</strain>
    </source>
</reference>
<dbReference type="FunFam" id="2.30.30.140:FF:000018">
    <property type="entry name" value="Serine/threonine-protein kinase 31"/>
    <property type="match status" value="1"/>
</dbReference>
<feature type="domain" description="Tudor" evidence="1">
    <location>
        <begin position="342"/>
        <end position="400"/>
    </location>
</feature>
<name>A0AAN8RXM9_POLSC</name>
<gene>
    <name evidence="2" type="ORF">RUM43_014944</name>
</gene>
<dbReference type="CDD" id="cd00590">
    <property type="entry name" value="RRM_SF"/>
    <property type="match status" value="1"/>
</dbReference>
<dbReference type="InterPro" id="IPR002999">
    <property type="entry name" value="Tudor"/>
</dbReference>
<dbReference type="InterPro" id="IPR035979">
    <property type="entry name" value="RBD_domain_sf"/>
</dbReference>
<evidence type="ECO:0000313" key="3">
    <source>
        <dbReference type="Proteomes" id="UP001372834"/>
    </source>
</evidence>
<dbReference type="Gene3D" id="3.30.70.330">
    <property type="match status" value="1"/>
</dbReference>
<evidence type="ECO:0000259" key="1">
    <source>
        <dbReference type="PROSITE" id="PS50304"/>
    </source>
</evidence>
<dbReference type="PANTHER" id="PTHR22948:SF76">
    <property type="entry name" value="FI20010P1-RELATED"/>
    <property type="match status" value="1"/>
</dbReference>
<dbReference type="SMART" id="SM00333">
    <property type="entry name" value="TUDOR"/>
    <property type="match status" value="2"/>
</dbReference>
<protein>
    <recommendedName>
        <fullName evidence="1">Tudor domain-containing protein</fullName>
    </recommendedName>
</protein>
<dbReference type="PROSITE" id="PS50304">
    <property type="entry name" value="TUDOR"/>
    <property type="match status" value="1"/>
</dbReference>
<sequence>MEKMSEKLIEEQVNDIITIEDLKKETKKLPINVSIWDLPPGITPVGIKNLFLCIGKPISITYFSHKNNAIVEFESLNQAELAVRDLNRKPPYYLKVSLHTSKSSPNLFEAYHPQNVNALDQEIMKERFVKEEILLEDCKVNCNAIKETPAHIKALFDSINYDASYQIHQINCDFRVRGSNSVSCGRGYYYSGSSLYLEFYLELRSPPITFREDNSFVGGLKKYSTATENSQDDYFCENCNSPTIKYCSTCSASYCSKLCLESLQHKNSNCFSGLSKDTPNTSLLEEIKEVQLTSPCTVVMTSFLTLKSVYVSLANDAWNEKHCRMCNDIMAAIATGETFQNSVELGEICAAKFYDDSCYYRAEISSIEGEKVDVFFMDYGNFQKTEIVDLRPLPEVLKRVPKFAVEVNLTDIPNGTSSDAIAYYNKLTSSSIPLILKFEESYLKGVTLFEKESGDCVNEKVKNHILPSWKKDPSVLSKIGEVFYADSIPNQALKVGQVCSVMVSFIDKNEFDSRGIFWVVQPDTFNYNYVKGELRARILEYCEFLKNDFYLPREFELCLAEDNGEWHRCLNIESEKTTCCLTFIDHGKTANIETGKIRKMISDFLVGPQQAIRCVLSDELKMKINSASQDSVFEFLQNKVTEALPCSVLVKEFKNDNYHLEIPMLDNIISNGIIN</sequence>
<dbReference type="Gene3D" id="2.30.30.140">
    <property type="match status" value="2"/>
</dbReference>
<evidence type="ECO:0000313" key="2">
    <source>
        <dbReference type="EMBL" id="KAK6630245.1"/>
    </source>
</evidence>
<comment type="caution">
    <text evidence="2">The sequence shown here is derived from an EMBL/GenBank/DDBJ whole genome shotgun (WGS) entry which is preliminary data.</text>
</comment>
<dbReference type="PANTHER" id="PTHR22948">
    <property type="entry name" value="TUDOR DOMAIN CONTAINING PROTEIN"/>
    <property type="match status" value="1"/>
</dbReference>
<proteinExistence type="predicted"/>
<dbReference type="Pfam" id="PF00567">
    <property type="entry name" value="TUDOR"/>
    <property type="match status" value="2"/>
</dbReference>
<dbReference type="Proteomes" id="UP001372834">
    <property type="component" value="Unassembled WGS sequence"/>
</dbReference>
<accession>A0AAN8RXM9</accession>
<dbReference type="GO" id="GO:0003676">
    <property type="term" value="F:nucleic acid binding"/>
    <property type="evidence" value="ECO:0007669"/>
    <property type="project" value="InterPro"/>
</dbReference>
<dbReference type="EMBL" id="JAWJWE010000012">
    <property type="protein sequence ID" value="KAK6630245.1"/>
    <property type="molecule type" value="Genomic_DNA"/>
</dbReference>
<dbReference type="AlphaFoldDB" id="A0AAN8RXM9"/>
<dbReference type="InterPro" id="IPR050621">
    <property type="entry name" value="Tudor_domain_containing"/>
</dbReference>
<organism evidence="2 3">
    <name type="scientific">Polyplax serrata</name>
    <name type="common">Common mouse louse</name>
    <dbReference type="NCBI Taxonomy" id="468196"/>
    <lineage>
        <taxon>Eukaryota</taxon>
        <taxon>Metazoa</taxon>
        <taxon>Ecdysozoa</taxon>
        <taxon>Arthropoda</taxon>
        <taxon>Hexapoda</taxon>
        <taxon>Insecta</taxon>
        <taxon>Pterygota</taxon>
        <taxon>Neoptera</taxon>
        <taxon>Paraneoptera</taxon>
        <taxon>Psocodea</taxon>
        <taxon>Troctomorpha</taxon>
        <taxon>Phthiraptera</taxon>
        <taxon>Anoplura</taxon>
        <taxon>Polyplacidae</taxon>
        <taxon>Polyplax</taxon>
    </lineage>
</organism>